<name>A0A5C8NU98_9BURK</name>
<keyword evidence="2" id="KW-0805">Transcription regulation</keyword>
<sequence>MREAWQHWSELRVPEIERLPASIFVRAERLPARHAFPEHRHAWNQLVHAISGVLVVAADDRWFAVPPRQAVWIPTGTPHRVGTWLGAEFRSLYVADRPRLGMPSGCRVLDVSDLLRALIVEAERLSGQTDDPGYASRVRRLTLDQLRRMPAVRFHLPWPRSPMLDALCQVLYAHPADKRSIEEWGARLGASPRTLSRRFIRETGLSPRAWRHRLRLFRAIELLGAGRSVTATALELGYANTSAFSHMFRSEMAVSPGAWSRHEAVS</sequence>
<gene>
    <name evidence="6" type="ORF">FHP08_13410</name>
</gene>
<dbReference type="Pfam" id="PF12833">
    <property type="entry name" value="HTH_18"/>
    <property type="match status" value="1"/>
</dbReference>
<feature type="domain" description="HTH araC/xylS-type" evidence="5">
    <location>
        <begin position="165"/>
        <end position="262"/>
    </location>
</feature>
<dbReference type="PROSITE" id="PS01124">
    <property type="entry name" value="HTH_ARAC_FAMILY_2"/>
    <property type="match status" value="1"/>
</dbReference>
<comment type="caution">
    <text evidence="6">The sequence shown here is derived from an EMBL/GenBank/DDBJ whole genome shotgun (WGS) entry which is preliminary data.</text>
</comment>
<reference evidence="6 7" key="1">
    <citation type="submission" date="2019-06" db="EMBL/GenBank/DDBJ databases">
        <title>Quisquiliibacterium sp. nov., isolated from a maize field.</title>
        <authorList>
            <person name="Lin S.-Y."/>
            <person name="Tsai C.-F."/>
            <person name="Young C.-C."/>
        </authorList>
    </citation>
    <scope>NUCLEOTIDE SEQUENCE [LARGE SCALE GENOMIC DNA]</scope>
    <source>
        <strain evidence="6 7">CC-CFT501</strain>
    </source>
</reference>
<organism evidence="6 7">
    <name type="scientific">Zeimonas arvi</name>
    <dbReference type="NCBI Taxonomy" id="2498847"/>
    <lineage>
        <taxon>Bacteria</taxon>
        <taxon>Pseudomonadati</taxon>
        <taxon>Pseudomonadota</taxon>
        <taxon>Betaproteobacteria</taxon>
        <taxon>Burkholderiales</taxon>
        <taxon>Burkholderiaceae</taxon>
        <taxon>Zeimonas</taxon>
    </lineage>
</organism>
<dbReference type="InterPro" id="IPR018060">
    <property type="entry name" value="HTH_AraC"/>
</dbReference>
<dbReference type="PANTHER" id="PTHR11019">
    <property type="entry name" value="HTH-TYPE TRANSCRIPTIONAL REGULATOR NIMR"/>
    <property type="match status" value="1"/>
</dbReference>
<dbReference type="Gene3D" id="1.10.10.60">
    <property type="entry name" value="Homeodomain-like"/>
    <property type="match status" value="2"/>
</dbReference>
<dbReference type="PROSITE" id="PS00041">
    <property type="entry name" value="HTH_ARAC_FAMILY_1"/>
    <property type="match status" value="1"/>
</dbReference>
<dbReference type="PANTHER" id="PTHR11019:SF159">
    <property type="entry name" value="TRANSCRIPTIONAL REGULATOR-RELATED"/>
    <property type="match status" value="1"/>
</dbReference>
<dbReference type="SUPFAM" id="SSF51182">
    <property type="entry name" value="RmlC-like cupins"/>
    <property type="match status" value="1"/>
</dbReference>
<dbReference type="SMART" id="SM00342">
    <property type="entry name" value="HTH_ARAC"/>
    <property type="match status" value="1"/>
</dbReference>
<dbReference type="InterPro" id="IPR013096">
    <property type="entry name" value="Cupin_2"/>
</dbReference>
<keyword evidence="7" id="KW-1185">Reference proteome</keyword>
<dbReference type="GO" id="GO:0043565">
    <property type="term" value="F:sequence-specific DNA binding"/>
    <property type="evidence" value="ECO:0007669"/>
    <property type="project" value="InterPro"/>
</dbReference>
<proteinExistence type="predicted"/>
<dbReference type="CDD" id="cd06124">
    <property type="entry name" value="cupin_NimR-like_N"/>
    <property type="match status" value="1"/>
</dbReference>
<evidence type="ECO:0000256" key="3">
    <source>
        <dbReference type="ARBA" id="ARBA00023125"/>
    </source>
</evidence>
<dbReference type="Proteomes" id="UP000321548">
    <property type="component" value="Unassembled WGS sequence"/>
</dbReference>
<keyword evidence="4" id="KW-0804">Transcription</keyword>
<dbReference type="Pfam" id="PF07883">
    <property type="entry name" value="Cupin_2"/>
    <property type="match status" value="1"/>
</dbReference>
<evidence type="ECO:0000256" key="2">
    <source>
        <dbReference type="ARBA" id="ARBA00023015"/>
    </source>
</evidence>
<dbReference type="Gene3D" id="2.60.120.10">
    <property type="entry name" value="Jelly Rolls"/>
    <property type="match status" value="1"/>
</dbReference>
<dbReference type="OrthoDB" id="9804543at2"/>
<accession>A0A5C8NU98</accession>
<dbReference type="InterPro" id="IPR009057">
    <property type="entry name" value="Homeodomain-like_sf"/>
</dbReference>
<evidence type="ECO:0000256" key="4">
    <source>
        <dbReference type="ARBA" id="ARBA00023163"/>
    </source>
</evidence>
<dbReference type="AlphaFoldDB" id="A0A5C8NU98"/>
<keyword evidence="1" id="KW-0678">Repressor</keyword>
<dbReference type="GO" id="GO:0003700">
    <property type="term" value="F:DNA-binding transcription factor activity"/>
    <property type="evidence" value="ECO:0007669"/>
    <property type="project" value="InterPro"/>
</dbReference>
<dbReference type="InterPro" id="IPR014710">
    <property type="entry name" value="RmlC-like_jellyroll"/>
</dbReference>
<evidence type="ECO:0000259" key="5">
    <source>
        <dbReference type="PROSITE" id="PS01124"/>
    </source>
</evidence>
<dbReference type="InterPro" id="IPR018062">
    <property type="entry name" value="HTH_AraC-typ_CS"/>
</dbReference>
<keyword evidence="3" id="KW-0238">DNA-binding</keyword>
<evidence type="ECO:0000256" key="1">
    <source>
        <dbReference type="ARBA" id="ARBA00022491"/>
    </source>
</evidence>
<protein>
    <submittedName>
        <fullName evidence="6">AraC family transcriptional regulator</fullName>
    </submittedName>
</protein>
<dbReference type="InterPro" id="IPR011051">
    <property type="entry name" value="RmlC_Cupin_sf"/>
</dbReference>
<dbReference type="SUPFAM" id="SSF46689">
    <property type="entry name" value="Homeodomain-like"/>
    <property type="match status" value="1"/>
</dbReference>
<dbReference type="EMBL" id="VDUY01000005">
    <property type="protein sequence ID" value="TXL64735.1"/>
    <property type="molecule type" value="Genomic_DNA"/>
</dbReference>
<dbReference type="FunFam" id="1.10.10.60:FF:000132">
    <property type="entry name" value="AraC family transcriptional regulator"/>
    <property type="match status" value="1"/>
</dbReference>
<evidence type="ECO:0000313" key="6">
    <source>
        <dbReference type="EMBL" id="TXL64735.1"/>
    </source>
</evidence>
<evidence type="ECO:0000313" key="7">
    <source>
        <dbReference type="Proteomes" id="UP000321548"/>
    </source>
</evidence>